<reference evidence="6" key="1">
    <citation type="journal article" date="2022" name="Microbiol. Resour. Announc.">
        <title>Draft Genome Sequence of a Methanogenic Archaeon from West Spitsbergen Permafrost.</title>
        <authorList>
            <person name="Trubitsyn V."/>
            <person name="Rivkina E."/>
            <person name="Shcherbakova V."/>
        </authorList>
    </citation>
    <scope>NUCLEOTIDE SEQUENCE [LARGE SCALE GENOMIC DNA]</scope>
    <source>
        <strain evidence="6">VT</strain>
    </source>
</reference>
<feature type="domain" description="AP2/ERF" evidence="4">
    <location>
        <begin position="108"/>
        <end position="166"/>
    </location>
</feature>
<keyword evidence="2" id="KW-0238">DNA-binding</keyword>
<dbReference type="InterPro" id="IPR016177">
    <property type="entry name" value="DNA-bd_dom_sf"/>
</dbReference>
<dbReference type="Gene3D" id="3.90.75.20">
    <property type="match status" value="1"/>
</dbReference>
<dbReference type="Gene3D" id="3.30.730.10">
    <property type="entry name" value="AP2/ERF domain"/>
    <property type="match status" value="1"/>
</dbReference>
<dbReference type="SUPFAM" id="SSF54060">
    <property type="entry name" value="His-Me finger endonucleases"/>
    <property type="match status" value="1"/>
</dbReference>
<dbReference type="InterPro" id="IPR044925">
    <property type="entry name" value="His-Me_finger_sf"/>
</dbReference>
<dbReference type="RefSeq" id="WP_223791889.1">
    <property type="nucleotide sequence ID" value="NZ_JAIOUQ010000011.1"/>
</dbReference>
<dbReference type="EMBL" id="JAIOUQ010000011">
    <property type="protein sequence ID" value="MBZ2166337.1"/>
    <property type="molecule type" value="Genomic_DNA"/>
</dbReference>
<keyword evidence="3" id="KW-0804">Transcription</keyword>
<name>A0A8T5UVQ9_9EURY</name>
<organism evidence="5 6">
    <name type="scientific">Methanobacterium spitsbergense</name>
    <dbReference type="NCBI Taxonomy" id="2874285"/>
    <lineage>
        <taxon>Archaea</taxon>
        <taxon>Methanobacteriati</taxon>
        <taxon>Methanobacteriota</taxon>
        <taxon>Methanomada group</taxon>
        <taxon>Methanobacteria</taxon>
        <taxon>Methanobacteriales</taxon>
        <taxon>Methanobacteriaceae</taxon>
        <taxon>Methanobacterium</taxon>
    </lineage>
</organism>
<protein>
    <submittedName>
        <fullName evidence="5">HNH endonuclease</fullName>
    </submittedName>
</protein>
<dbReference type="AlphaFoldDB" id="A0A8T5UVQ9"/>
<dbReference type="GO" id="GO:0003677">
    <property type="term" value="F:DNA binding"/>
    <property type="evidence" value="ECO:0007669"/>
    <property type="project" value="UniProtKB-KW"/>
</dbReference>
<keyword evidence="5" id="KW-0540">Nuclease</keyword>
<dbReference type="SMART" id="SM00380">
    <property type="entry name" value="AP2"/>
    <property type="match status" value="1"/>
</dbReference>
<sequence>MTKEIKLTQGKVTLVDDEDFERLNQWKWAAYKDGNNFYALRNIRLGHSKKKRKTKQFRMHRVIMDVPKGEVIDHINGDGLDNRKSNLRICSNRQNLQNQKHRKNKTSRYPGVSWHKSAKKWVAQIVLKGKTKHLGTFADEREAARTYEKAVRESVGEELICKIKRRVLISTSK</sequence>
<accession>A0A8T5UVQ9</accession>
<comment type="caution">
    <text evidence="5">The sequence shown here is derived from an EMBL/GenBank/DDBJ whole genome shotgun (WGS) entry which is preliminary data.</text>
</comment>
<dbReference type="Pfam" id="PF00847">
    <property type="entry name" value="AP2"/>
    <property type="match status" value="1"/>
</dbReference>
<evidence type="ECO:0000256" key="2">
    <source>
        <dbReference type="ARBA" id="ARBA00023125"/>
    </source>
</evidence>
<keyword evidence="1" id="KW-0805">Transcription regulation</keyword>
<dbReference type="SUPFAM" id="SSF54171">
    <property type="entry name" value="DNA-binding domain"/>
    <property type="match status" value="1"/>
</dbReference>
<dbReference type="Proteomes" id="UP000825933">
    <property type="component" value="Unassembled WGS sequence"/>
</dbReference>
<evidence type="ECO:0000256" key="1">
    <source>
        <dbReference type="ARBA" id="ARBA00023015"/>
    </source>
</evidence>
<dbReference type="GO" id="GO:0004519">
    <property type="term" value="F:endonuclease activity"/>
    <property type="evidence" value="ECO:0007669"/>
    <property type="project" value="UniProtKB-KW"/>
</dbReference>
<dbReference type="Pfam" id="PF13392">
    <property type="entry name" value="HNH_3"/>
    <property type="match status" value="1"/>
</dbReference>
<evidence type="ECO:0000313" key="5">
    <source>
        <dbReference type="EMBL" id="MBZ2166337.1"/>
    </source>
</evidence>
<evidence type="ECO:0000313" key="6">
    <source>
        <dbReference type="Proteomes" id="UP000825933"/>
    </source>
</evidence>
<dbReference type="GO" id="GO:0003700">
    <property type="term" value="F:DNA-binding transcription factor activity"/>
    <property type="evidence" value="ECO:0007669"/>
    <property type="project" value="InterPro"/>
</dbReference>
<dbReference type="InterPro" id="IPR036955">
    <property type="entry name" value="AP2/ERF_dom_sf"/>
</dbReference>
<keyword evidence="5" id="KW-0378">Hydrolase</keyword>
<gene>
    <name evidence="5" type="ORF">K8N75_09840</name>
</gene>
<dbReference type="InterPro" id="IPR003615">
    <property type="entry name" value="HNH_nuc"/>
</dbReference>
<keyword evidence="6" id="KW-1185">Reference proteome</keyword>
<proteinExistence type="predicted"/>
<keyword evidence="5" id="KW-0255">Endonuclease</keyword>
<dbReference type="PROSITE" id="PS51032">
    <property type="entry name" value="AP2_ERF"/>
    <property type="match status" value="1"/>
</dbReference>
<evidence type="ECO:0000256" key="3">
    <source>
        <dbReference type="ARBA" id="ARBA00023163"/>
    </source>
</evidence>
<evidence type="ECO:0000259" key="4">
    <source>
        <dbReference type="PROSITE" id="PS51032"/>
    </source>
</evidence>
<dbReference type="InterPro" id="IPR001471">
    <property type="entry name" value="AP2/ERF_dom"/>
</dbReference>